<evidence type="ECO:0000256" key="7">
    <source>
        <dbReference type="ARBA" id="ARBA00023015"/>
    </source>
</evidence>
<keyword evidence="15" id="KW-1185">Reference proteome</keyword>
<evidence type="ECO:0000256" key="6">
    <source>
        <dbReference type="ARBA" id="ARBA00022989"/>
    </source>
</evidence>
<dbReference type="PROSITE" id="PS50217">
    <property type="entry name" value="BZIP"/>
    <property type="match status" value="1"/>
</dbReference>
<protein>
    <submittedName>
        <fullName evidence="14">cAMP responsive element binding protein 3</fullName>
    </submittedName>
</protein>
<evidence type="ECO:0000313" key="14">
    <source>
        <dbReference type="Ensembl" id="ENSCMUP00000034691.1"/>
    </source>
</evidence>
<dbReference type="FunFam" id="1.20.5.170:FF:000042">
    <property type="entry name" value="Cyclic AMP-responsive element-binding protein 3-like protein 3"/>
    <property type="match status" value="1"/>
</dbReference>
<organism evidence="14 15">
    <name type="scientific">Corvus moneduloides</name>
    <name type="common">New Caledonian crow</name>
    <dbReference type="NCBI Taxonomy" id="1196302"/>
    <lineage>
        <taxon>Eukaryota</taxon>
        <taxon>Metazoa</taxon>
        <taxon>Chordata</taxon>
        <taxon>Craniata</taxon>
        <taxon>Vertebrata</taxon>
        <taxon>Euteleostomi</taxon>
        <taxon>Archelosauria</taxon>
        <taxon>Archosauria</taxon>
        <taxon>Dinosauria</taxon>
        <taxon>Saurischia</taxon>
        <taxon>Theropoda</taxon>
        <taxon>Coelurosauria</taxon>
        <taxon>Aves</taxon>
        <taxon>Neognathae</taxon>
        <taxon>Neoaves</taxon>
        <taxon>Telluraves</taxon>
        <taxon>Australaves</taxon>
        <taxon>Passeriformes</taxon>
        <taxon>Corvoidea</taxon>
        <taxon>Corvidae</taxon>
        <taxon>Corvus</taxon>
    </lineage>
</organism>
<reference evidence="14" key="3">
    <citation type="submission" date="2025-09" db="UniProtKB">
        <authorList>
            <consortium name="Ensembl"/>
        </authorList>
    </citation>
    <scope>IDENTIFICATION</scope>
</reference>
<dbReference type="InterPro" id="IPR004827">
    <property type="entry name" value="bZIP"/>
</dbReference>
<evidence type="ECO:0000256" key="5">
    <source>
        <dbReference type="ARBA" id="ARBA00022968"/>
    </source>
</evidence>
<proteinExistence type="inferred from homology"/>
<keyword evidence="5" id="KW-0735">Signal-anchor</keyword>
<dbReference type="GO" id="GO:0000978">
    <property type="term" value="F:RNA polymerase II cis-regulatory region sequence-specific DNA binding"/>
    <property type="evidence" value="ECO:0007669"/>
    <property type="project" value="TreeGrafter"/>
</dbReference>
<dbReference type="PANTHER" id="PTHR45996:SF4">
    <property type="entry name" value="CYCLIC AMP-RESPONSIVE ELEMENT-BINDING PROTEIN 3"/>
    <property type="match status" value="1"/>
</dbReference>
<name>A0A8U7NIT7_CORMO</name>
<dbReference type="SUPFAM" id="SSF57959">
    <property type="entry name" value="Leucine zipper domain"/>
    <property type="match status" value="1"/>
</dbReference>
<comment type="subcellular location">
    <subcellularLocation>
        <location evidence="1">Endoplasmic reticulum membrane</location>
        <topology evidence="1">Single-pass type II membrane protein</topology>
    </subcellularLocation>
</comment>
<evidence type="ECO:0000256" key="4">
    <source>
        <dbReference type="ARBA" id="ARBA00022824"/>
    </source>
</evidence>
<keyword evidence="3" id="KW-0812">Transmembrane</keyword>
<dbReference type="AlphaFoldDB" id="A0A8U7NIT7"/>
<keyword evidence="4" id="KW-0256">Endoplasmic reticulum</keyword>
<dbReference type="InterPro" id="IPR046347">
    <property type="entry name" value="bZIP_sf"/>
</dbReference>
<dbReference type="Gene3D" id="1.20.5.170">
    <property type="match status" value="1"/>
</dbReference>
<keyword evidence="8" id="KW-0238">DNA-binding</keyword>
<evidence type="ECO:0000256" key="3">
    <source>
        <dbReference type="ARBA" id="ARBA00022692"/>
    </source>
</evidence>
<dbReference type="CDD" id="cd14689">
    <property type="entry name" value="bZIP_CREB3"/>
    <property type="match status" value="1"/>
</dbReference>
<reference evidence="14" key="2">
    <citation type="submission" date="2025-08" db="UniProtKB">
        <authorList>
            <consortium name="Ensembl"/>
        </authorList>
    </citation>
    <scope>IDENTIFICATION</scope>
</reference>
<dbReference type="Ensembl" id="ENSCMUT00000038460.1">
    <property type="protein sequence ID" value="ENSCMUP00000034691.1"/>
    <property type="gene ID" value="ENSCMUG00000008687.2"/>
</dbReference>
<evidence type="ECO:0000256" key="13">
    <source>
        <dbReference type="ARBA" id="ARBA00023242"/>
    </source>
</evidence>
<accession>A0A8U7NIT7</accession>
<evidence type="ECO:0000256" key="11">
    <source>
        <dbReference type="ARBA" id="ARBA00023163"/>
    </source>
</evidence>
<keyword evidence="10" id="KW-0010">Activator</keyword>
<keyword evidence="11" id="KW-0804">Transcription</keyword>
<comment type="similarity">
    <text evidence="2">Belongs to the bZIP family. ATF subfamily.</text>
</comment>
<keyword evidence="9" id="KW-0472">Membrane</keyword>
<dbReference type="GO" id="GO:0005634">
    <property type="term" value="C:nucleus"/>
    <property type="evidence" value="ECO:0007669"/>
    <property type="project" value="TreeGrafter"/>
</dbReference>
<evidence type="ECO:0000256" key="8">
    <source>
        <dbReference type="ARBA" id="ARBA00023125"/>
    </source>
</evidence>
<reference evidence="15" key="1">
    <citation type="submission" date="2019-10" db="EMBL/GenBank/DDBJ databases">
        <title>Corvus moneduloides (New Caledonian crow) genome, bCorMon1, primary haplotype.</title>
        <authorList>
            <person name="Rutz C."/>
            <person name="Fungtammasan C."/>
            <person name="Mountcastle J."/>
            <person name="Formenti G."/>
            <person name="Chow W."/>
            <person name="Howe K."/>
            <person name="Steele M.P."/>
            <person name="Fernandes J."/>
            <person name="Gilbert M.T.P."/>
            <person name="Fedrigo O."/>
            <person name="Jarvis E.D."/>
            <person name="Gemmell N."/>
        </authorList>
    </citation>
    <scope>NUCLEOTIDE SEQUENCE [LARGE SCALE GENOMIC DNA]</scope>
</reference>
<dbReference type="GO" id="GO:0000981">
    <property type="term" value="F:DNA-binding transcription factor activity, RNA polymerase II-specific"/>
    <property type="evidence" value="ECO:0007669"/>
    <property type="project" value="TreeGrafter"/>
</dbReference>
<keyword evidence="6" id="KW-1133">Transmembrane helix</keyword>
<sequence length="433" mass="48326">MSCPEEMDALADVDLLDFLLKDNAPCPEIPEEQNGLLEDWGLPMPELLDKEMDDFISSLLSPLEDEPDRLGYLPANSDSSISEDQHLSHCLGSNFASRDIVQVDHNYSLHQDWPVLESVRSDMAVGDVTIELGAWVGLEGTSKTLEESSSSPIAVAVEDESQFVPGAIVQSDFPELVLTEEEKQLLEKEGVTLPTCLPLTKAEERVLRKVRRKIRNKQAAQDSRRRRKIYVDGLENRVAACTAENHELEKKVQQLQKQNTSLLRQLQKLQALVRRSAPKTTRSKTCTMCCHGRSASFRTMEHLMCSTAQSWRASAQSLGTSCCRATSVSHGKRGRVHSTPVPDLSTATHPLTLRQQQALSQTHPRVTLCQQQCWCRGKPRVRSGWNTLTEFSSSSTMPTRCDQCCILLLGMIPGAPWGRDRAALADYLSEHSF</sequence>
<dbReference type="GO" id="GO:0005789">
    <property type="term" value="C:endoplasmic reticulum membrane"/>
    <property type="evidence" value="ECO:0007669"/>
    <property type="project" value="UniProtKB-SubCell"/>
</dbReference>
<evidence type="ECO:0000256" key="10">
    <source>
        <dbReference type="ARBA" id="ARBA00023159"/>
    </source>
</evidence>
<dbReference type="PANTHER" id="PTHR45996">
    <property type="entry name" value="AGAP001464-PB"/>
    <property type="match status" value="1"/>
</dbReference>
<dbReference type="OMA" id="QHRTDEM"/>
<evidence type="ECO:0000256" key="12">
    <source>
        <dbReference type="ARBA" id="ARBA00023180"/>
    </source>
</evidence>
<evidence type="ECO:0000313" key="15">
    <source>
        <dbReference type="Proteomes" id="UP000694553"/>
    </source>
</evidence>
<keyword evidence="7" id="KW-0805">Transcription regulation</keyword>
<gene>
    <name evidence="14" type="primary">CREB3</name>
</gene>
<keyword evidence="13" id="KW-0539">Nucleus</keyword>
<evidence type="ECO:0000256" key="2">
    <source>
        <dbReference type="ARBA" id="ARBA00009050"/>
    </source>
</evidence>
<evidence type="ECO:0000256" key="1">
    <source>
        <dbReference type="ARBA" id="ARBA00004648"/>
    </source>
</evidence>
<dbReference type="Pfam" id="PF00170">
    <property type="entry name" value="bZIP_1"/>
    <property type="match status" value="1"/>
</dbReference>
<keyword evidence="12" id="KW-0325">Glycoprotein</keyword>
<dbReference type="SMART" id="SM00338">
    <property type="entry name" value="BRLZ"/>
    <property type="match status" value="1"/>
</dbReference>
<dbReference type="InterPro" id="IPR051381">
    <property type="entry name" value="CREB_ATF_subfamily"/>
</dbReference>
<dbReference type="Proteomes" id="UP000694553">
    <property type="component" value="Unassembled WGS sequence"/>
</dbReference>
<evidence type="ECO:0000256" key="9">
    <source>
        <dbReference type="ARBA" id="ARBA00023136"/>
    </source>
</evidence>